<proteinExistence type="inferred from homology"/>
<reference evidence="3" key="1">
    <citation type="journal article" date="2014" name="Front. Microbiol.">
        <title>High frequency of phylogenetically diverse reductive dehalogenase-homologous genes in deep subseafloor sedimentary metagenomes.</title>
        <authorList>
            <person name="Kawai M."/>
            <person name="Futagami T."/>
            <person name="Toyoda A."/>
            <person name="Takaki Y."/>
            <person name="Nishi S."/>
            <person name="Hori S."/>
            <person name="Arai W."/>
            <person name="Tsubouchi T."/>
            <person name="Morono Y."/>
            <person name="Uchiyama I."/>
            <person name="Ito T."/>
            <person name="Fujiyama A."/>
            <person name="Inagaki F."/>
            <person name="Takami H."/>
        </authorList>
    </citation>
    <scope>NUCLEOTIDE SEQUENCE</scope>
    <source>
        <strain evidence="3">Expedition CK06-06</strain>
    </source>
</reference>
<dbReference type="InterPro" id="IPR004147">
    <property type="entry name" value="ABC1_dom"/>
</dbReference>
<feature type="non-terminal residue" evidence="3">
    <location>
        <position position="150"/>
    </location>
</feature>
<feature type="domain" description="ABC1 atypical kinase-like" evidence="2">
    <location>
        <begin position="99"/>
        <end position="149"/>
    </location>
</feature>
<dbReference type="PANTHER" id="PTHR10566:SF113">
    <property type="entry name" value="PROTEIN ACTIVITY OF BC1 COMPLEX KINASE 7, CHLOROPLASTIC"/>
    <property type="match status" value="1"/>
</dbReference>
<evidence type="ECO:0000256" key="1">
    <source>
        <dbReference type="ARBA" id="ARBA00009670"/>
    </source>
</evidence>
<gene>
    <name evidence="3" type="ORF">S01H4_18543</name>
</gene>
<dbReference type="EMBL" id="BART01008227">
    <property type="protein sequence ID" value="GAG70606.1"/>
    <property type="molecule type" value="Genomic_DNA"/>
</dbReference>
<evidence type="ECO:0000259" key="2">
    <source>
        <dbReference type="Pfam" id="PF03109"/>
    </source>
</evidence>
<dbReference type="InterPro" id="IPR050154">
    <property type="entry name" value="UbiB_kinase"/>
</dbReference>
<protein>
    <recommendedName>
        <fullName evidence="2">ABC1 atypical kinase-like domain-containing protein</fullName>
    </recommendedName>
</protein>
<comment type="caution">
    <text evidence="3">The sequence shown here is derived from an EMBL/GenBank/DDBJ whole genome shotgun (WGS) entry which is preliminary data.</text>
</comment>
<name>X1BF26_9ZZZZ</name>
<comment type="similarity">
    <text evidence="1">Belongs to the protein kinase superfamily. ADCK protein kinase family.</text>
</comment>
<accession>X1BF26</accession>
<evidence type="ECO:0000313" key="3">
    <source>
        <dbReference type="EMBL" id="GAG70606.1"/>
    </source>
</evidence>
<dbReference type="PANTHER" id="PTHR10566">
    <property type="entry name" value="CHAPERONE-ACTIVITY OF BC1 COMPLEX CABC1 -RELATED"/>
    <property type="match status" value="1"/>
</dbReference>
<dbReference type="Pfam" id="PF03109">
    <property type="entry name" value="ABC1"/>
    <property type="match status" value="1"/>
</dbReference>
<dbReference type="AlphaFoldDB" id="X1BF26"/>
<organism evidence="3">
    <name type="scientific">marine sediment metagenome</name>
    <dbReference type="NCBI Taxonomy" id="412755"/>
    <lineage>
        <taxon>unclassified sequences</taxon>
        <taxon>metagenomes</taxon>
        <taxon>ecological metagenomes</taxon>
    </lineage>
</organism>
<sequence>MVFTKLKRRYKNLNRLRQIVNILIKYGFDYFVKQLGLTNLISKGGKILKLKPSKIAQLLLPIRVRLALEELGPTFVKLGQILSTRPDLIPQDYIIELQKLQNEVPPFAYDQVEQIINRELGADIPKIFKSFEQKAFAAASLGQVHQAILE</sequence>